<dbReference type="KEGG" id="ntp:CRH09_27710"/>
<sequence>MVAGVDPDGWRKLLGQANSGQLFLDPEIGKGLDKVCDDYLDRLDTLLRGTDRFRFLGGFGTFQSGIDLEKKFKAKAIGQDQSLVSILQQHVDVVKTAKEVVAKAVSNFVEQDRQNADRISRTGDAQ</sequence>
<gene>
    <name evidence="1" type="ORF">CRH09_27710</name>
</gene>
<name>A0A291RQ90_9NOCA</name>
<dbReference type="RefSeq" id="WP_098696441.1">
    <property type="nucleotide sequence ID" value="NZ_CP023778.1"/>
</dbReference>
<evidence type="ECO:0000313" key="1">
    <source>
        <dbReference type="EMBL" id="ATL69408.1"/>
    </source>
</evidence>
<evidence type="ECO:0008006" key="3">
    <source>
        <dbReference type="Google" id="ProtNLM"/>
    </source>
</evidence>
<proteinExistence type="predicted"/>
<dbReference type="Proteomes" id="UP000221961">
    <property type="component" value="Chromosome"/>
</dbReference>
<evidence type="ECO:0000313" key="2">
    <source>
        <dbReference type="Proteomes" id="UP000221961"/>
    </source>
</evidence>
<dbReference type="AlphaFoldDB" id="A0A291RQ90"/>
<protein>
    <recommendedName>
        <fullName evidence="3">ESX-1 secretion-associated protein</fullName>
    </recommendedName>
</protein>
<accession>A0A291RQ90</accession>
<dbReference type="EMBL" id="CP023778">
    <property type="protein sequence ID" value="ATL69408.1"/>
    <property type="molecule type" value="Genomic_DNA"/>
</dbReference>
<reference evidence="1 2" key="1">
    <citation type="submission" date="2017-10" db="EMBL/GenBank/DDBJ databases">
        <title>Comparative genomics between pathogenic Norcardia.</title>
        <authorList>
            <person name="Zeng L."/>
        </authorList>
    </citation>
    <scope>NUCLEOTIDE SEQUENCE [LARGE SCALE GENOMIC DNA]</scope>
    <source>
        <strain evidence="1 2">NC_YFY_NT001</strain>
    </source>
</reference>
<organism evidence="1 2">
    <name type="scientific">Nocardia terpenica</name>
    <dbReference type="NCBI Taxonomy" id="455432"/>
    <lineage>
        <taxon>Bacteria</taxon>
        <taxon>Bacillati</taxon>
        <taxon>Actinomycetota</taxon>
        <taxon>Actinomycetes</taxon>
        <taxon>Mycobacteriales</taxon>
        <taxon>Nocardiaceae</taxon>
        <taxon>Nocardia</taxon>
    </lineage>
</organism>
<dbReference type="GeneID" id="88361087"/>